<dbReference type="Gene3D" id="2.40.10.220">
    <property type="entry name" value="predicted glycosyltransferase like domains"/>
    <property type="match status" value="1"/>
</dbReference>
<evidence type="ECO:0000259" key="1">
    <source>
        <dbReference type="Pfam" id="PF07238"/>
    </source>
</evidence>
<dbReference type="EMBL" id="LT828648">
    <property type="protein sequence ID" value="SLM48917.1"/>
    <property type="molecule type" value="Genomic_DNA"/>
</dbReference>
<proteinExistence type="predicted"/>
<evidence type="ECO:0000313" key="2">
    <source>
        <dbReference type="EMBL" id="SLM48917.1"/>
    </source>
</evidence>
<dbReference type="InterPro" id="IPR009875">
    <property type="entry name" value="PilZ_domain"/>
</dbReference>
<keyword evidence="3" id="KW-1185">Reference proteome</keyword>
<feature type="domain" description="PilZ" evidence="1">
    <location>
        <begin position="14"/>
        <end position="107"/>
    </location>
</feature>
<gene>
    <name evidence="2" type="ORF">NSJP_2750</name>
</gene>
<name>A0A1W1I7D1_9BACT</name>
<evidence type="ECO:0000313" key="3">
    <source>
        <dbReference type="Proteomes" id="UP000192042"/>
    </source>
</evidence>
<dbReference type="KEGG" id="nja:NSJP_2750"/>
<dbReference type="GO" id="GO:0035438">
    <property type="term" value="F:cyclic-di-GMP binding"/>
    <property type="evidence" value="ECO:0007669"/>
    <property type="project" value="InterPro"/>
</dbReference>
<dbReference type="Pfam" id="PF07238">
    <property type="entry name" value="PilZ"/>
    <property type="match status" value="1"/>
</dbReference>
<sequence>MQLPLQKGMCRTLRIEPRFPVAFTGTVSYQDYPHLITKSLDLSRAGCRLESPLQLSAGMKVNLLLCFLEGSTLILIEQAVVRWCHARQIGVEFQAVSTTYQTKLNRTLQRLTRRAS</sequence>
<reference evidence="2 3" key="1">
    <citation type="submission" date="2017-03" db="EMBL/GenBank/DDBJ databases">
        <authorList>
            <person name="Afonso C.L."/>
            <person name="Miller P.J."/>
            <person name="Scott M.A."/>
            <person name="Spackman E."/>
            <person name="Goraichik I."/>
            <person name="Dimitrov K.M."/>
            <person name="Suarez D.L."/>
            <person name="Swayne D.E."/>
        </authorList>
    </citation>
    <scope>NUCLEOTIDE SEQUENCE [LARGE SCALE GENOMIC DNA]</scope>
    <source>
        <strain evidence="2">Genome sequencing of Nitrospira japonica strain NJ11</strain>
    </source>
</reference>
<dbReference type="Proteomes" id="UP000192042">
    <property type="component" value="Chromosome I"/>
</dbReference>
<dbReference type="SUPFAM" id="SSF141371">
    <property type="entry name" value="PilZ domain-like"/>
    <property type="match status" value="1"/>
</dbReference>
<organism evidence="2 3">
    <name type="scientific">Nitrospira japonica</name>
    <dbReference type="NCBI Taxonomy" id="1325564"/>
    <lineage>
        <taxon>Bacteria</taxon>
        <taxon>Pseudomonadati</taxon>
        <taxon>Nitrospirota</taxon>
        <taxon>Nitrospiria</taxon>
        <taxon>Nitrospirales</taxon>
        <taxon>Nitrospiraceae</taxon>
        <taxon>Nitrospira</taxon>
    </lineage>
</organism>
<dbReference type="AlphaFoldDB" id="A0A1W1I7D1"/>
<protein>
    <recommendedName>
        <fullName evidence="1">PilZ domain-containing protein</fullName>
    </recommendedName>
</protein>
<accession>A0A1W1I7D1</accession>
<dbReference type="OrthoDB" id="9871984at2"/>